<keyword evidence="3" id="KW-1185">Reference proteome</keyword>
<feature type="transmembrane region" description="Helical" evidence="1">
    <location>
        <begin position="47"/>
        <end position="69"/>
    </location>
</feature>
<evidence type="ECO:0000313" key="3">
    <source>
        <dbReference type="Proteomes" id="UP000887116"/>
    </source>
</evidence>
<dbReference type="EMBL" id="BMAO01019142">
    <property type="protein sequence ID" value="GFR28672.1"/>
    <property type="molecule type" value="Genomic_DNA"/>
</dbReference>
<comment type="caution">
    <text evidence="2">The sequence shown here is derived from an EMBL/GenBank/DDBJ whole genome shotgun (WGS) entry which is preliminary data.</text>
</comment>
<protein>
    <submittedName>
        <fullName evidence="2">Uncharacterized protein</fullName>
    </submittedName>
</protein>
<keyword evidence="1" id="KW-1133">Transmembrane helix</keyword>
<reference evidence="2" key="1">
    <citation type="submission" date="2020-07" db="EMBL/GenBank/DDBJ databases">
        <title>Multicomponent nature underlies the extraordinary mechanical properties of spider dragline silk.</title>
        <authorList>
            <person name="Kono N."/>
            <person name="Nakamura H."/>
            <person name="Mori M."/>
            <person name="Yoshida Y."/>
            <person name="Ohtoshi R."/>
            <person name="Malay A.D."/>
            <person name="Moran D.A.P."/>
            <person name="Tomita M."/>
            <person name="Numata K."/>
            <person name="Arakawa K."/>
        </authorList>
    </citation>
    <scope>NUCLEOTIDE SEQUENCE</scope>
</reference>
<proteinExistence type="predicted"/>
<evidence type="ECO:0000313" key="2">
    <source>
        <dbReference type="EMBL" id="GFR28672.1"/>
    </source>
</evidence>
<organism evidence="2 3">
    <name type="scientific">Trichonephila clavata</name>
    <name type="common">Joro spider</name>
    <name type="synonym">Nephila clavata</name>
    <dbReference type="NCBI Taxonomy" id="2740835"/>
    <lineage>
        <taxon>Eukaryota</taxon>
        <taxon>Metazoa</taxon>
        <taxon>Ecdysozoa</taxon>
        <taxon>Arthropoda</taxon>
        <taxon>Chelicerata</taxon>
        <taxon>Arachnida</taxon>
        <taxon>Araneae</taxon>
        <taxon>Araneomorphae</taxon>
        <taxon>Entelegynae</taxon>
        <taxon>Araneoidea</taxon>
        <taxon>Nephilidae</taxon>
        <taxon>Trichonephila</taxon>
    </lineage>
</organism>
<name>A0A8X6M1M7_TRICU</name>
<dbReference type="Proteomes" id="UP000887116">
    <property type="component" value="Unassembled WGS sequence"/>
</dbReference>
<sequence>MMDLHNVKFCYNILSYKRFNQTVSNCIRFFLAFPASSPARSNLLQKLIMKTYFCIMIALCMVLVIVQAAEMGSRARRQSDNVITLNIPRDLLDSLLKALLGEGGLGDLLKNILGNGGGN</sequence>
<gene>
    <name evidence="2" type="primary">NCL1_38401</name>
    <name evidence="2" type="ORF">TNCT_334051</name>
</gene>
<keyword evidence="1" id="KW-0812">Transmembrane</keyword>
<evidence type="ECO:0000256" key="1">
    <source>
        <dbReference type="SAM" id="Phobius"/>
    </source>
</evidence>
<keyword evidence="1" id="KW-0472">Membrane</keyword>
<dbReference type="AlphaFoldDB" id="A0A8X6M1M7"/>
<accession>A0A8X6M1M7</accession>